<dbReference type="EnsemblProtists" id="EOD26567">
    <property type="protein sequence ID" value="EOD26567"/>
    <property type="gene ID" value="EMIHUDRAFT_205665"/>
</dbReference>
<dbReference type="KEGG" id="ehx:EMIHUDRAFT_205665"/>
<reference evidence="3" key="1">
    <citation type="journal article" date="2013" name="Nature">
        <title>Pan genome of the phytoplankton Emiliania underpins its global distribution.</title>
        <authorList>
            <person name="Read B.A."/>
            <person name="Kegel J."/>
            <person name="Klute M.J."/>
            <person name="Kuo A."/>
            <person name="Lefebvre S.C."/>
            <person name="Maumus F."/>
            <person name="Mayer C."/>
            <person name="Miller J."/>
            <person name="Monier A."/>
            <person name="Salamov A."/>
            <person name="Young J."/>
            <person name="Aguilar M."/>
            <person name="Claverie J.M."/>
            <person name="Frickenhaus S."/>
            <person name="Gonzalez K."/>
            <person name="Herman E.K."/>
            <person name="Lin Y.C."/>
            <person name="Napier J."/>
            <person name="Ogata H."/>
            <person name="Sarno A.F."/>
            <person name="Shmutz J."/>
            <person name="Schroeder D."/>
            <person name="de Vargas C."/>
            <person name="Verret F."/>
            <person name="von Dassow P."/>
            <person name="Valentin K."/>
            <person name="Van de Peer Y."/>
            <person name="Wheeler G."/>
            <person name="Dacks J.B."/>
            <person name="Delwiche C.F."/>
            <person name="Dyhrman S.T."/>
            <person name="Glockner G."/>
            <person name="John U."/>
            <person name="Richards T."/>
            <person name="Worden A.Z."/>
            <person name="Zhang X."/>
            <person name="Grigoriev I.V."/>
            <person name="Allen A.E."/>
            <person name="Bidle K."/>
            <person name="Borodovsky M."/>
            <person name="Bowler C."/>
            <person name="Brownlee C."/>
            <person name="Cock J.M."/>
            <person name="Elias M."/>
            <person name="Gladyshev V.N."/>
            <person name="Groth M."/>
            <person name="Guda C."/>
            <person name="Hadaegh A."/>
            <person name="Iglesias-Rodriguez M.D."/>
            <person name="Jenkins J."/>
            <person name="Jones B.M."/>
            <person name="Lawson T."/>
            <person name="Leese F."/>
            <person name="Lindquist E."/>
            <person name="Lobanov A."/>
            <person name="Lomsadze A."/>
            <person name="Malik S.B."/>
            <person name="Marsh M.E."/>
            <person name="Mackinder L."/>
            <person name="Mock T."/>
            <person name="Mueller-Roeber B."/>
            <person name="Pagarete A."/>
            <person name="Parker M."/>
            <person name="Probert I."/>
            <person name="Quesneville H."/>
            <person name="Raines C."/>
            <person name="Rensing S.A."/>
            <person name="Riano-Pachon D.M."/>
            <person name="Richier S."/>
            <person name="Rokitta S."/>
            <person name="Shiraiwa Y."/>
            <person name="Soanes D.M."/>
            <person name="van der Giezen M."/>
            <person name="Wahlund T.M."/>
            <person name="Williams B."/>
            <person name="Wilson W."/>
            <person name="Wolfe G."/>
            <person name="Wurch L.L."/>
        </authorList>
    </citation>
    <scope>NUCLEOTIDE SEQUENCE</scope>
</reference>
<dbReference type="Proteomes" id="UP000013827">
    <property type="component" value="Unassembled WGS sequence"/>
</dbReference>
<organism evidence="2 3">
    <name type="scientific">Emiliania huxleyi (strain CCMP1516)</name>
    <dbReference type="NCBI Taxonomy" id="280463"/>
    <lineage>
        <taxon>Eukaryota</taxon>
        <taxon>Haptista</taxon>
        <taxon>Haptophyta</taxon>
        <taxon>Prymnesiophyceae</taxon>
        <taxon>Isochrysidales</taxon>
        <taxon>Noelaerhabdaceae</taxon>
        <taxon>Emiliania</taxon>
    </lineage>
</organism>
<evidence type="ECO:0000313" key="2">
    <source>
        <dbReference type="EnsemblProtists" id="EOD26567"/>
    </source>
</evidence>
<reference evidence="2" key="2">
    <citation type="submission" date="2024-10" db="UniProtKB">
        <authorList>
            <consortium name="EnsemblProtists"/>
        </authorList>
    </citation>
    <scope>IDENTIFICATION</scope>
</reference>
<feature type="region of interest" description="Disordered" evidence="1">
    <location>
        <begin position="168"/>
        <end position="194"/>
    </location>
</feature>
<accession>A0A0D3JST2</accession>
<dbReference type="HOGENOM" id="CLU_1258111_0_0_1"/>
<dbReference type="PaxDb" id="2903-EOD26567"/>
<dbReference type="AlphaFoldDB" id="A0A0D3JST2"/>
<dbReference type="RefSeq" id="XP_005778996.1">
    <property type="nucleotide sequence ID" value="XM_005778939.1"/>
</dbReference>
<sequence>MLRLDEEVLAALEGFTLSAVDKRNTDLILEEEVAAALEEEVAGRCIVAPLESTCATRRVARCEEAVGSEPLADGSHLAQRIDQLETDLGVSGEGSLEERLGAIERLIELDVPTADIQGEAWPTAPATQQVPDVPYRPPTSAASYMRKGELLVRLPEKPCRRAARTMEKAAAPQGGGFEGAFPTRHPLSRDGDEPPMRYAREQILKFARSRRSHIWSCHRR</sequence>
<proteinExistence type="predicted"/>
<keyword evidence="3" id="KW-1185">Reference proteome</keyword>
<evidence type="ECO:0000313" key="3">
    <source>
        <dbReference type="Proteomes" id="UP000013827"/>
    </source>
</evidence>
<protein>
    <submittedName>
        <fullName evidence="2">Uncharacterized protein</fullName>
    </submittedName>
</protein>
<evidence type="ECO:0000256" key="1">
    <source>
        <dbReference type="SAM" id="MobiDB-lite"/>
    </source>
</evidence>
<name>A0A0D3JST2_EMIH1</name>
<dbReference type="GeneID" id="17272113"/>